<sequence length="96" mass="11149">MVKVDWKPVMGFIYGEIKVAKEEIMKALGGQEKAYKPIIDIIINKMKGRLDSKLHLTAYLLNPYYHYKDSQLQHDLDVMDAVLELFDTLLFGDLEM</sequence>
<dbReference type="Proteomes" id="UP001157418">
    <property type="component" value="Unassembled WGS sequence"/>
</dbReference>
<keyword evidence="2" id="KW-1185">Reference proteome</keyword>
<gene>
    <name evidence="1" type="ORF">LVIROSA_LOCUS19474</name>
</gene>
<proteinExistence type="predicted"/>
<comment type="caution">
    <text evidence="1">The sequence shown here is derived from an EMBL/GenBank/DDBJ whole genome shotgun (WGS) entry which is preliminary data.</text>
</comment>
<name>A0AAU9N1R9_9ASTR</name>
<protein>
    <submittedName>
        <fullName evidence="1">Uncharacterized protein</fullName>
    </submittedName>
</protein>
<accession>A0AAU9N1R9</accession>
<dbReference type="EMBL" id="CAKMRJ010003334">
    <property type="protein sequence ID" value="CAH1432852.1"/>
    <property type="molecule type" value="Genomic_DNA"/>
</dbReference>
<reference evidence="1 2" key="1">
    <citation type="submission" date="2022-01" db="EMBL/GenBank/DDBJ databases">
        <authorList>
            <person name="Xiong W."/>
            <person name="Schranz E."/>
        </authorList>
    </citation>
    <scope>NUCLEOTIDE SEQUENCE [LARGE SCALE GENOMIC DNA]</scope>
</reference>
<evidence type="ECO:0000313" key="2">
    <source>
        <dbReference type="Proteomes" id="UP001157418"/>
    </source>
</evidence>
<organism evidence="1 2">
    <name type="scientific">Lactuca virosa</name>
    <dbReference type="NCBI Taxonomy" id="75947"/>
    <lineage>
        <taxon>Eukaryota</taxon>
        <taxon>Viridiplantae</taxon>
        <taxon>Streptophyta</taxon>
        <taxon>Embryophyta</taxon>
        <taxon>Tracheophyta</taxon>
        <taxon>Spermatophyta</taxon>
        <taxon>Magnoliopsida</taxon>
        <taxon>eudicotyledons</taxon>
        <taxon>Gunneridae</taxon>
        <taxon>Pentapetalae</taxon>
        <taxon>asterids</taxon>
        <taxon>campanulids</taxon>
        <taxon>Asterales</taxon>
        <taxon>Asteraceae</taxon>
        <taxon>Cichorioideae</taxon>
        <taxon>Cichorieae</taxon>
        <taxon>Lactucinae</taxon>
        <taxon>Lactuca</taxon>
    </lineage>
</organism>
<dbReference type="AlphaFoldDB" id="A0AAU9N1R9"/>
<evidence type="ECO:0000313" key="1">
    <source>
        <dbReference type="EMBL" id="CAH1432852.1"/>
    </source>
</evidence>